<evidence type="ECO:0000313" key="3">
    <source>
        <dbReference type="Proteomes" id="UP000035900"/>
    </source>
</evidence>
<dbReference type="AlphaFoldDB" id="A0A0J7IWD0"/>
<dbReference type="Proteomes" id="UP000035900">
    <property type="component" value="Unassembled WGS sequence"/>
</dbReference>
<dbReference type="InterPro" id="IPR004891">
    <property type="entry name" value="Mercury-R_MerC"/>
</dbReference>
<name>A0A0J7IWD0_9FLAO</name>
<dbReference type="Pfam" id="PF03203">
    <property type="entry name" value="MerC"/>
    <property type="match status" value="1"/>
</dbReference>
<dbReference type="GO" id="GO:0016020">
    <property type="term" value="C:membrane"/>
    <property type="evidence" value="ECO:0007669"/>
    <property type="project" value="InterPro"/>
</dbReference>
<keyword evidence="1" id="KW-0812">Transmembrane</keyword>
<feature type="transmembrane region" description="Helical" evidence="1">
    <location>
        <begin position="50"/>
        <end position="73"/>
    </location>
</feature>
<dbReference type="STRING" id="1304281.ACM44_13085"/>
<proteinExistence type="predicted"/>
<feature type="transmembrane region" description="Helical" evidence="1">
    <location>
        <begin position="79"/>
        <end position="100"/>
    </location>
</feature>
<feature type="transmembrane region" description="Helical" evidence="1">
    <location>
        <begin position="107"/>
        <end position="126"/>
    </location>
</feature>
<evidence type="ECO:0000313" key="2">
    <source>
        <dbReference type="EMBL" id="KMQ70262.1"/>
    </source>
</evidence>
<dbReference type="GO" id="GO:0015097">
    <property type="term" value="F:mercury ion transmembrane transporter activity"/>
    <property type="evidence" value="ECO:0007669"/>
    <property type="project" value="InterPro"/>
</dbReference>
<feature type="transmembrane region" description="Helical" evidence="1">
    <location>
        <begin position="132"/>
        <end position="150"/>
    </location>
</feature>
<dbReference type="InterPro" id="IPR047677">
    <property type="entry name" value="GDCCVxC"/>
</dbReference>
<dbReference type="EMBL" id="LFNG01000023">
    <property type="protein sequence ID" value="KMQ70262.1"/>
    <property type="molecule type" value="Genomic_DNA"/>
</dbReference>
<keyword evidence="1" id="KW-0472">Membrane</keyword>
<evidence type="ECO:0000256" key="1">
    <source>
        <dbReference type="SAM" id="Phobius"/>
    </source>
</evidence>
<gene>
    <name evidence="2" type="ORF">ACM44_13085</name>
</gene>
<protein>
    <submittedName>
        <fullName evidence="2">C4-type Zn-finger protein</fullName>
    </submittedName>
</protein>
<keyword evidence="1" id="KW-1133">Transmembrane helix</keyword>
<sequence length="239" mass="27215">MLKLTKTETQYLNPLRTIPKLHNQHCHHKTQKKQIMKLTGNMDQFGTTGLFLTAIFSPCCFPLFAFAASALGLGSFELFGGWTMWIFQAMVLISVGGLYISYRKHRCMYPLMVAIPSGILIFYGYHFNDSEYWIYLLYAGMFGLLMATIWNYKLNKRHQTCDTCSTYNGSTVELKSTITCPNCGHKKDEMMPTDACVYFYECEQCKTRLKPLPGDCCVYCSYGTVKCPPMQAGVSKKIC</sequence>
<accession>A0A0J7IWD0</accession>
<dbReference type="NCBIfam" id="NF041374">
    <property type="entry name" value="GDCCVxC"/>
    <property type="match status" value="1"/>
</dbReference>
<reference evidence="2 3" key="1">
    <citation type="journal article" date="2004" name="Int. J. Syst. Evol. Microbiol.">
        <title>Kaistella koreensis gen. nov., sp. nov., a novel member of the Chryseobacterium-Bergeyella-Riemerella branch.</title>
        <authorList>
            <person name="Kim M.K."/>
            <person name="Im W.T."/>
            <person name="Shin Y.K."/>
            <person name="Lim J.H."/>
            <person name="Kim S.H."/>
            <person name="Lee B.C."/>
            <person name="Park M.Y."/>
            <person name="Lee K.Y."/>
            <person name="Lee S.T."/>
        </authorList>
    </citation>
    <scope>NUCLEOTIDE SEQUENCE [LARGE SCALE GENOMIC DNA]</scope>
    <source>
        <strain evidence="2 3">CCUG 49689</strain>
    </source>
</reference>
<keyword evidence="3" id="KW-1185">Reference proteome</keyword>
<dbReference type="PATRIC" id="fig|1304281.5.peg.2823"/>
<comment type="caution">
    <text evidence="2">The sequence shown here is derived from an EMBL/GenBank/DDBJ whole genome shotgun (WGS) entry which is preliminary data.</text>
</comment>
<organism evidence="2 3">
    <name type="scientific">Chryseobacterium koreense CCUG 49689</name>
    <dbReference type="NCBI Taxonomy" id="1304281"/>
    <lineage>
        <taxon>Bacteria</taxon>
        <taxon>Pseudomonadati</taxon>
        <taxon>Bacteroidota</taxon>
        <taxon>Flavobacteriia</taxon>
        <taxon>Flavobacteriales</taxon>
        <taxon>Weeksellaceae</taxon>
        <taxon>Chryseobacterium group</taxon>
        <taxon>Chryseobacterium</taxon>
    </lineage>
</organism>